<proteinExistence type="predicted"/>
<gene>
    <name evidence="2" type="ORF">SPRG_18398</name>
</gene>
<feature type="compositionally biased region" description="Polar residues" evidence="1">
    <location>
        <begin position="49"/>
        <end position="67"/>
    </location>
</feature>
<reference evidence="2 3" key="1">
    <citation type="journal article" date="2013" name="PLoS Genet.">
        <title>Distinctive expansion of potential virulence genes in the genome of the oomycete fish pathogen Saprolegnia parasitica.</title>
        <authorList>
            <person name="Jiang R.H."/>
            <person name="de Bruijn I."/>
            <person name="Haas B.J."/>
            <person name="Belmonte R."/>
            <person name="Lobach L."/>
            <person name="Christie J."/>
            <person name="van den Ackerveken G."/>
            <person name="Bottin A."/>
            <person name="Bulone V."/>
            <person name="Diaz-Moreno S.M."/>
            <person name="Dumas B."/>
            <person name="Fan L."/>
            <person name="Gaulin E."/>
            <person name="Govers F."/>
            <person name="Grenville-Briggs L.J."/>
            <person name="Horner N.R."/>
            <person name="Levin J.Z."/>
            <person name="Mammella M."/>
            <person name="Meijer H.J."/>
            <person name="Morris P."/>
            <person name="Nusbaum C."/>
            <person name="Oome S."/>
            <person name="Phillips A.J."/>
            <person name="van Rooyen D."/>
            <person name="Rzeszutek E."/>
            <person name="Saraiva M."/>
            <person name="Secombes C.J."/>
            <person name="Seidl M.F."/>
            <person name="Snel B."/>
            <person name="Stassen J.H."/>
            <person name="Sykes S."/>
            <person name="Tripathy S."/>
            <person name="van den Berg H."/>
            <person name="Vega-Arreguin J.C."/>
            <person name="Wawra S."/>
            <person name="Young S.K."/>
            <person name="Zeng Q."/>
            <person name="Dieguez-Uribeondo J."/>
            <person name="Russ C."/>
            <person name="Tyler B.M."/>
            <person name="van West P."/>
        </authorList>
    </citation>
    <scope>NUCLEOTIDE SEQUENCE [LARGE SCALE GENOMIC DNA]</scope>
    <source>
        <strain evidence="2 3">CBS 223.65</strain>
    </source>
</reference>
<evidence type="ECO:0000313" key="3">
    <source>
        <dbReference type="Proteomes" id="UP000030745"/>
    </source>
</evidence>
<dbReference type="RefSeq" id="XP_012213225.1">
    <property type="nucleotide sequence ID" value="XM_012357835.1"/>
</dbReference>
<feature type="compositionally biased region" description="Basic residues" evidence="1">
    <location>
        <begin position="39"/>
        <end position="48"/>
    </location>
</feature>
<dbReference type="GeneID" id="24139923"/>
<dbReference type="AlphaFoldDB" id="A0A067BD72"/>
<dbReference type="OrthoDB" id="10486345at2759"/>
<feature type="region of interest" description="Disordered" evidence="1">
    <location>
        <begin position="37"/>
        <end position="73"/>
    </location>
</feature>
<protein>
    <submittedName>
        <fullName evidence="2">Uncharacterized protein</fullName>
    </submittedName>
</protein>
<name>A0A067BD72_SAPPC</name>
<evidence type="ECO:0000256" key="1">
    <source>
        <dbReference type="SAM" id="MobiDB-lite"/>
    </source>
</evidence>
<sequence length="111" mass="12116">MPHSADVAATRSGSVYAVTDGRPRTRSNSRPGRMLAMHRTTKVRKKRSLATTNVSGQRPARTRQSVKLESVKTKTVKTESRTAKTKVIKAETVGGVRGTSLKLKVARSARQ</sequence>
<dbReference type="EMBL" id="KK584358">
    <property type="protein sequence ID" value="KDO16068.1"/>
    <property type="molecule type" value="Genomic_DNA"/>
</dbReference>
<accession>A0A067BD72</accession>
<dbReference type="Proteomes" id="UP000030745">
    <property type="component" value="Unassembled WGS sequence"/>
</dbReference>
<dbReference type="KEGG" id="spar:SPRG_18398"/>
<evidence type="ECO:0000313" key="2">
    <source>
        <dbReference type="EMBL" id="KDO16068.1"/>
    </source>
</evidence>
<dbReference type="VEuPathDB" id="FungiDB:SPRG_18398"/>
<keyword evidence="3" id="KW-1185">Reference proteome</keyword>
<organism evidence="2 3">
    <name type="scientific">Saprolegnia parasitica (strain CBS 223.65)</name>
    <dbReference type="NCBI Taxonomy" id="695850"/>
    <lineage>
        <taxon>Eukaryota</taxon>
        <taxon>Sar</taxon>
        <taxon>Stramenopiles</taxon>
        <taxon>Oomycota</taxon>
        <taxon>Saprolegniomycetes</taxon>
        <taxon>Saprolegniales</taxon>
        <taxon>Saprolegniaceae</taxon>
        <taxon>Saprolegnia</taxon>
    </lineage>
</organism>